<dbReference type="GO" id="GO:0046677">
    <property type="term" value="P:response to antibiotic"/>
    <property type="evidence" value="ECO:0007669"/>
    <property type="project" value="UniProtKB-KW"/>
</dbReference>
<feature type="domain" description="Penicillin-binding protein transpeptidase" evidence="29">
    <location>
        <begin position="494"/>
        <end position="788"/>
    </location>
</feature>
<dbReference type="InterPro" id="IPR001264">
    <property type="entry name" value="Glyco_trans_51"/>
</dbReference>
<dbReference type="Gene3D" id="3.40.710.10">
    <property type="entry name" value="DD-peptidase/beta-lactamase superfamily"/>
    <property type="match status" value="2"/>
</dbReference>
<gene>
    <name evidence="32" type="ORF">HY36_10470</name>
</gene>
<organism evidence="32 33">
    <name type="scientific">Hyphomonas atlantica</name>
    <dbReference type="NCBI Taxonomy" id="1280948"/>
    <lineage>
        <taxon>Bacteria</taxon>
        <taxon>Pseudomonadati</taxon>
        <taxon>Pseudomonadota</taxon>
        <taxon>Alphaproteobacteria</taxon>
        <taxon>Hyphomonadales</taxon>
        <taxon>Hyphomonadaceae</taxon>
        <taxon>Hyphomonas</taxon>
    </lineage>
</organism>
<dbReference type="Pfam" id="PF00912">
    <property type="entry name" value="Transgly"/>
    <property type="match status" value="1"/>
</dbReference>
<dbReference type="GO" id="GO:0009002">
    <property type="term" value="F:serine-type D-Ala-D-Ala carboxypeptidase activity"/>
    <property type="evidence" value="ECO:0007669"/>
    <property type="project" value="UniProtKB-EC"/>
</dbReference>
<evidence type="ECO:0000256" key="7">
    <source>
        <dbReference type="ARBA" id="ARBA00022475"/>
    </source>
</evidence>
<dbReference type="GO" id="GO:0005886">
    <property type="term" value="C:plasma membrane"/>
    <property type="evidence" value="ECO:0007669"/>
    <property type="project" value="UniProtKB-SubCell"/>
</dbReference>
<feature type="compositionally biased region" description="Acidic residues" evidence="27">
    <location>
        <begin position="462"/>
        <end position="474"/>
    </location>
</feature>
<dbReference type="eggNOG" id="COG5009">
    <property type="taxonomic scope" value="Bacteria"/>
</dbReference>
<dbReference type="GO" id="GO:0071555">
    <property type="term" value="P:cell wall organization"/>
    <property type="evidence" value="ECO:0007669"/>
    <property type="project" value="UniProtKB-KW"/>
</dbReference>
<dbReference type="InterPro" id="IPR012338">
    <property type="entry name" value="Beta-lactam/transpept-like"/>
</dbReference>
<comment type="subcellular location">
    <subcellularLocation>
        <location evidence="1">Cell inner membrane</location>
        <topology evidence="1">Single-pass type II membrane protein</topology>
    </subcellularLocation>
</comment>
<dbReference type="GO" id="GO:0006508">
    <property type="term" value="P:proteolysis"/>
    <property type="evidence" value="ECO:0007669"/>
    <property type="project" value="UniProtKB-KW"/>
</dbReference>
<protein>
    <recommendedName>
        <fullName evidence="6">Penicillin-binding protein 1A</fullName>
        <ecNumber evidence="24">2.4.99.28</ecNumber>
        <ecNumber evidence="5">3.4.16.4</ecNumber>
    </recommendedName>
</protein>
<comment type="similarity">
    <text evidence="4">In the N-terminal section; belongs to the glycosyltransferase 51 family.</text>
</comment>
<comment type="similarity">
    <text evidence="3">In the C-terminal section; belongs to the transpeptidase family.</text>
</comment>
<proteinExistence type="inferred from homology"/>
<dbReference type="SUPFAM" id="SSF53955">
    <property type="entry name" value="Lysozyme-like"/>
    <property type="match status" value="1"/>
</dbReference>
<evidence type="ECO:0000256" key="5">
    <source>
        <dbReference type="ARBA" id="ARBA00012448"/>
    </source>
</evidence>
<dbReference type="STRING" id="1280948.HY36_10470"/>
<dbReference type="UniPathway" id="UPA00219"/>
<evidence type="ECO:0000256" key="14">
    <source>
        <dbReference type="ARBA" id="ARBA00022801"/>
    </source>
</evidence>
<dbReference type="PATRIC" id="fig|1280948.3.peg.3220"/>
<evidence type="ECO:0000256" key="6">
    <source>
        <dbReference type="ARBA" id="ARBA00018638"/>
    </source>
</evidence>
<evidence type="ECO:0000256" key="3">
    <source>
        <dbReference type="ARBA" id="ARBA00007090"/>
    </source>
</evidence>
<comment type="pathway">
    <text evidence="26">Glycan biosynthesis.</text>
</comment>
<feature type="transmembrane region" description="Helical" evidence="28">
    <location>
        <begin position="44"/>
        <end position="63"/>
    </location>
</feature>
<comment type="catalytic activity">
    <reaction evidence="23">
        <text>Preferential cleavage: (Ac)2-L-Lys-D-Ala-|-D-Ala. Also transpeptidation of peptidyl-alanyl moieties that are N-acyl substituents of D-alanine.</text>
        <dbReference type="EC" id="3.4.16.4"/>
    </reaction>
</comment>
<sequence length="904" mass="98619">MRFRDANADGKTMSNEMNPHMQEPEPKRSFLPGPPWVWTWARRLLILGFVLAALGFVALWMYFAALGRQVPSIDKLKQYEPPITSRVHAGDGTLIAEFAREHRVFVPYESIPTHVVQAFVAAEDKTFFTHGGLDYKGIVRGGVNSAKNKITGSGGLEGGSTITQQVAKNMLLTRDQNLTRKAKEAIIAQRMEKEFTKEEILELYLNEIYLGYRSYGVGSAALNYFDKSLPELDLSEAAILASLAKAPSSVNPYSRPKRLLARRNYVLGRMVDDGYITREEAEEAMALPLSTTRRLKGPEYAAATYFVQELRRDLIKNYGEDTLQQGGLSIRSTIDTKLQLAAQDALQNGLIAYDRRHGWRGPITRLDPEADDVLEQLNDVTLPGGYGTWEAALVTSTGSRGAQLLLTDGATIPLPAEEVEWAATYKPAEGKGGLNVGDVVLAELKRKVLNADETSAPADPQLDPDGDEIDEPEPEPMLVPVGNAILRQVPEVDGSLVALDPHTGRILAMQGGYSFFKSSYNRVTQSKRQPGSSFKPFVYAAALERGYTPATRMLDAPFVAFDVSTDDYWRPSNYTEGRTYGMVTLRVALEKSLNLVTARVAQDIGMEAVSELAERMGVYEDLPPYPAMSLGAGDAYLIDVARGYAGFVNGGRKINPTLLDRVQDRHGRTLFRHDERLCEGCSADEWDGAEPPQLAEVGEQVLDPIIAYQVTHMLEGVVERGTGRRARRVGKPLAGKTGTTDDYRDAVFMGFSPDLVVGVRVGFDDNRSLGEGEAGGSVASPIFTDFMERALANEPATPFRIPPGVRLVKVDARNGELPGPDTAVIIDEAFRPGTEPGMSAFTDTSDCLSISGNCGGGTGSSTSGFDPERDAGIVEETDEGFPFQPAQPRPAPEAPVDDSLGDVY</sequence>
<evidence type="ECO:0000256" key="13">
    <source>
        <dbReference type="ARBA" id="ARBA00022692"/>
    </source>
</evidence>
<keyword evidence="7" id="KW-1003">Cell membrane</keyword>
<dbReference type="GO" id="GO:0009252">
    <property type="term" value="P:peptidoglycan biosynthetic process"/>
    <property type="evidence" value="ECO:0007669"/>
    <property type="project" value="UniProtKB-UniPathway"/>
</dbReference>
<keyword evidence="18 28" id="KW-1133">Transmembrane helix</keyword>
<evidence type="ECO:0000256" key="2">
    <source>
        <dbReference type="ARBA" id="ARBA00004752"/>
    </source>
</evidence>
<dbReference type="InterPro" id="IPR050396">
    <property type="entry name" value="Glycosyltr_51/Transpeptidase"/>
</dbReference>
<evidence type="ECO:0000256" key="18">
    <source>
        <dbReference type="ARBA" id="ARBA00022989"/>
    </source>
</evidence>
<feature type="domain" description="Penicillin-binding protein OB-like" evidence="31">
    <location>
        <begin position="359"/>
        <end position="492"/>
    </location>
</feature>
<comment type="pathway">
    <text evidence="2">Cell wall biogenesis; peptidoglycan biosynthesis.</text>
</comment>
<dbReference type="Gene3D" id="2.40.50.140">
    <property type="entry name" value="Nucleic acid-binding proteins"/>
    <property type="match status" value="1"/>
</dbReference>
<dbReference type="EC" id="3.4.16.4" evidence="5"/>
<evidence type="ECO:0000256" key="8">
    <source>
        <dbReference type="ARBA" id="ARBA00022519"/>
    </source>
</evidence>
<dbReference type="Proteomes" id="UP000024547">
    <property type="component" value="Unassembled WGS sequence"/>
</dbReference>
<evidence type="ECO:0000259" key="31">
    <source>
        <dbReference type="Pfam" id="PF17092"/>
    </source>
</evidence>
<keyword evidence="14" id="KW-0378">Hydrolase</keyword>
<evidence type="ECO:0000256" key="15">
    <source>
        <dbReference type="ARBA" id="ARBA00022960"/>
    </source>
</evidence>
<name>A0A059DWU7_9PROT</name>
<evidence type="ECO:0000256" key="28">
    <source>
        <dbReference type="SAM" id="Phobius"/>
    </source>
</evidence>
<dbReference type="Pfam" id="PF17092">
    <property type="entry name" value="PCB_OB"/>
    <property type="match status" value="1"/>
</dbReference>
<keyword evidence="13 28" id="KW-0812">Transmembrane</keyword>
<evidence type="ECO:0000256" key="20">
    <source>
        <dbReference type="ARBA" id="ARBA00023251"/>
    </source>
</evidence>
<keyword evidence="16" id="KW-0735">Signal-anchor</keyword>
<feature type="region of interest" description="Disordered" evidence="27">
    <location>
        <begin position="451"/>
        <end position="475"/>
    </location>
</feature>
<keyword evidence="11" id="KW-0328">Glycosyltransferase</keyword>
<evidence type="ECO:0000313" key="32">
    <source>
        <dbReference type="EMBL" id="KCZ58276.1"/>
    </source>
</evidence>
<dbReference type="EC" id="2.4.99.28" evidence="24"/>
<feature type="region of interest" description="Disordered" evidence="27">
    <location>
        <begin position="857"/>
        <end position="904"/>
    </location>
</feature>
<feature type="region of interest" description="Disordered" evidence="27">
    <location>
        <begin position="1"/>
        <end position="26"/>
    </location>
</feature>
<keyword evidence="33" id="KW-1185">Reference proteome</keyword>
<dbReference type="InterPro" id="IPR036950">
    <property type="entry name" value="PBP_transglycosylase"/>
</dbReference>
<evidence type="ECO:0000313" key="33">
    <source>
        <dbReference type="Proteomes" id="UP000024547"/>
    </source>
</evidence>
<reference evidence="32 33" key="1">
    <citation type="journal article" date="2014" name="Antonie Van Leeuwenhoek">
        <title>Hyphomonas beringensis sp. nov. and Hyphomonas chukchiensis sp. nov., isolated from surface seawater of the Bering Sea and Chukchi Sea.</title>
        <authorList>
            <person name="Li C."/>
            <person name="Lai Q."/>
            <person name="Li G."/>
            <person name="Dong C."/>
            <person name="Wang J."/>
            <person name="Liao Y."/>
            <person name="Shao Z."/>
        </authorList>
    </citation>
    <scope>NUCLEOTIDE SEQUENCE [LARGE SCALE GENOMIC DNA]</scope>
    <source>
        <strain evidence="32 33">22II1-22F38</strain>
    </source>
</reference>
<dbReference type="GO" id="GO:0008955">
    <property type="term" value="F:peptidoglycan glycosyltransferase activity"/>
    <property type="evidence" value="ECO:0007669"/>
    <property type="project" value="UniProtKB-EC"/>
</dbReference>
<keyword evidence="15" id="KW-0133">Cell shape</keyword>
<dbReference type="GO" id="GO:0008658">
    <property type="term" value="F:penicillin binding"/>
    <property type="evidence" value="ECO:0007669"/>
    <property type="project" value="InterPro"/>
</dbReference>
<dbReference type="InterPro" id="IPR023346">
    <property type="entry name" value="Lysozyme-like_dom_sf"/>
</dbReference>
<keyword evidence="22" id="KW-0961">Cell wall biogenesis/degradation</keyword>
<feature type="compositionally biased region" description="Acidic residues" evidence="27">
    <location>
        <begin position="895"/>
        <end position="904"/>
    </location>
</feature>
<comment type="caution">
    <text evidence="32">The sequence shown here is derived from an EMBL/GenBank/DDBJ whole genome shotgun (WGS) entry which is preliminary data.</text>
</comment>
<dbReference type="AlphaFoldDB" id="A0A059DWU7"/>
<keyword evidence="9" id="KW-0121">Carboxypeptidase</keyword>
<keyword evidence="8" id="KW-0997">Cell inner membrane</keyword>
<dbReference type="PANTHER" id="PTHR32282">
    <property type="entry name" value="BINDING PROTEIN TRANSPEPTIDASE, PUTATIVE-RELATED"/>
    <property type="match status" value="1"/>
</dbReference>
<dbReference type="NCBIfam" id="TIGR02074">
    <property type="entry name" value="PBP_1a_fam"/>
    <property type="match status" value="1"/>
</dbReference>
<keyword evidence="19 28" id="KW-0472">Membrane</keyword>
<evidence type="ECO:0000256" key="27">
    <source>
        <dbReference type="SAM" id="MobiDB-lite"/>
    </source>
</evidence>
<evidence type="ECO:0000256" key="4">
    <source>
        <dbReference type="ARBA" id="ARBA00007739"/>
    </source>
</evidence>
<evidence type="ECO:0000256" key="1">
    <source>
        <dbReference type="ARBA" id="ARBA00004249"/>
    </source>
</evidence>
<evidence type="ECO:0000256" key="16">
    <source>
        <dbReference type="ARBA" id="ARBA00022968"/>
    </source>
</evidence>
<evidence type="ECO:0000259" key="29">
    <source>
        <dbReference type="Pfam" id="PF00905"/>
    </source>
</evidence>
<keyword evidence="17" id="KW-0573">Peptidoglycan synthesis</keyword>
<comment type="catalytic activity">
    <reaction evidence="25">
        <text>[GlcNAc-(1-&gt;4)-Mur2Ac(oyl-L-Ala-gamma-D-Glu-L-Lys-D-Ala-D-Ala)](n)-di-trans,octa-cis-undecaprenyl diphosphate + beta-D-GlcNAc-(1-&gt;4)-Mur2Ac(oyl-L-Ala-gamma-D-Glu-L-Lys-D-Ala-D-Ala)-di-trans,octa-cis-undecaprenyl diphosphate = [GlcNAc-(1-&gt;4)-Mur2Ac(oyl-L-Ala-gamma-D-Glu-L-Lys-D-Ala-D-Ala)](n+1)-di-trans,octa-cis-undecaprenyl diphosphate + di-trans,octa-cis-undecaprenyl diphosphate + H(+)</text>
        <dbReference type="Rhea" id="RHEA:23708"/>
        <dbReference type="Rhea" id="RHEA-COMP:9602"/>
        <dbReference type="Rhea" id="RHEA-COMP:9603"/>
        <dbReference type="ChEBI" id="CHEBI:15378"/>
        <dbReference type="ChEBI" id="CHEBI:58405"/>
        <dbReference type="ChEBI" id="CHEBI:60033"/>
        <dbReference type="ChEBI" id="CHEBI:78435"/>
        <dbReference type="EC" id="2.4.99.28"/>
    </reaction>
</comment>
<keyword evidence="12" id="KW-0808">Transferase</keyword>
<evidence type="ECO:0000256" key="23">
    <source>
        <dbReference type="ARBA" id="ARBA00034000"/>
    </source>
</evidence>
<evidence type="ECO:0000256" key="11">
    <source>
        <dbReference type="ARBA" id="ARBA00022676"/>
    </source>
</evidence>
<feature type="domain" description="Glycosyl transferase family 51" evidence="30">
    <location>
        <begin position="92"/>
        <end position="270"/>
    </location>
</feature>
<dbReference type="PANTHER" id="PTHR32282:SF27">
    <property type="entry name" value="PENICILLIN-BINDING PROTEIN 1A"/>
    <property type="match status" value="1"/>
</dbReference>
<dbReference type="GO" id="GO:0008360">
    <property type="term" value="P:regulation of cell shape"/>
    <property type="evidence" value="ECO:0007669"/>
    <property type="project" value="UniProtKB-KW"/>
</dbReference>
<evidence type="ECO:0000256" key="25">
    <source>
        <dbReference type="ARBA" id="ARBA00049902"/>
    </source>
</evidence>
<dbReference type="InterPro" id="IPR012340">
    <property type="entry name" value="NA-bd_OB-fold"/>
</dbReference>
<keyword evidence="20" id="KW-0046">Antibiotic resistance</keyword>
<dbReference type="Pfam" id="PF00905">
    <property type="entry name" value="Transpeptidase"/>
    <property type="match status" value="1"/>
</dbReference>
<evidence type="ECO:0000256" key="17">
    <source>
        <dbReference type="ARBA" id="ARBA00022984"/>
    </source>
</evidence>
<evidence type="ECO:0000256" key="9">
    <source>
        <dbReference type="ARBA" id="ARBA00022645"/>
    </source>
</evidence>
<evidence type="ECO:0000256" key="22">
    <source>
        <dbReference type="ARBA" id="ARBA00023316"/>
    </source>
</evidence>
<dbReference type="InterPro" id="IPR001460">
    <property type="entry name" value="PCN-bd_Tpept"/>
</dbReference>
<dbReference type="Gene3D" id="1.10.3810.10">
    <property type="entry name" value="Biosynthetic peptidoglycan transglycosylase-like"/>
    <property type="match status" value="1"/>
</dbReference>
<evidence type="ECO:0000256" key="12">
    <source>
        <dbReference type="ARBA" id="ARBA00022679"/>
    </source>
</evidence>
<dbReference type="SUPFAM" id="SSF56601">
    <property type="entry name" value="beta-lactamase/transpeptidase-like"/>
    <property type="match status" value="1"/>
</dbReference>
<keyword evidence="10" id="KW-0645">Protease</keyword>
<accession>A0A059DWU7</accession>
<dbReference type="InterPro" id="IPR031376">
    <property type="entry name" value="PCB_OB"/>
</dbReference>
<evidence type="ECO:0000256" key="19">
    <source>
        <dbReference type="ARBA" id="ARBA00023136"/>
    </source>
</evidence>
<dbReference type="GO" id="GO:0030288">
    <property type="term" value="C:outer membrane-bounded periplasmic space"/>
    <property type="evidence" value="ECO:0007669"/>
    <property type="project" value="TreeGrafter"/>
</dbReference>
<keyword evidence="21" id="KW-0511">Multifunctional enzyme</keyword>
<evidence type="ECO:0000256" key="21">
    <source>
        <dbReference type="ARBA" id="ARBA00023268"/>
    </source>
</evidence>
<dbReference type="EMBL" id="AWFH01000061">
    <property type="protein sequence ID" value="KCZ58276.1"/>
    <property type="molecule type" value="Genomic_DNA"/>
</dbReference>
<dbReference type="FunFam" id="1.10.3810.10:FF:000003">
    <property type="entry name" value="Penicillin-binding protein 1a"/>
    <property type="match status" value="1"/>
</dbReference>
<evidence type="ECO:0000256" key="24">
    <source>
        <dbReference type="ARBA" id="ARBA00044770"/>
    </source>
</evidence>
<evidence type="ECO:0000256" key="26">
    <source>
        <dbReference type="ARBA" id="ARBA00060592"/>
    </source>
</evidence>
<evidence type="ECO:0000256" key="10">
    <source>
        <dbReference type="ARBA" id="ARBA00022670"/>
    </source>
</evidence>
<evidence type="ECO:0000259" key="30">
    <source>
        <dbReference type="Pfam" id="PF00912"/>
    </source>
</evidence>